<feature type="compositionally biased region" description="Polar residues" evidence="1">
    <location>
        <begin position="332"/>
        <end position="350"/>
    </location>
</feature>
<dbReference type="Gramene" id="Bo5g130480.1">
    <property type="protein sequence ID" value="Bo5g130480.1"/>
    <property type="gene ID" value="Bo5g130480"/>
</dbReference>
<dbReference type="SUPFAM" id="SSF57756">
    <property type="entry name" value="Retrovirus zinc finger-like domains"/>
    <property type="match status" value="1"/>
</dbReference>
<organism evidence="3 4">
    <name type="scientific">Brassica oleracea var. oleracea</name>
    <dbReference type="NCBI Taxonomy" id="109376"/>
    <lineage>
        <taxon>Eukaryota</taxon>
        <taxon>Viridiplantae</taxon>
        <taxon>Streptophyta</taxon>
        <taxon>Embryophyta</taxon>
        <taxon>Tracheophyta</taxon>
        <taxon>Spermatophyta</taxon>
        <taxon>Magnoliopsida</taxon>
        <taxon>eudicotyledons</taxon>
        <taxon>Gunneridae</taxon>
        <taxon>Pentapetalae</taxon>
        <taxon>rosids</taxon>
        <taxon>malvids</taxon>
        <taxon>Brassicales</taxon>
        <taxon>Brassicaceae</taxon>
        <taxon>Brassiceae</taxon>
        <taxon>Brassica</taxon>
    </lineage>
</organism>
<dbReference type="InterPro" id="IPR036875">
    <property type="entry name" value="Znf_CCHC_sf"/>
</dbReference>
<dbReference type="Pfam" id="PF14111">
    <property type="entry name" value="DUF4283"/>
    <property type="match status" value="1"/>
</dbReference>
<name>A0A0D3CKA9_BRAOL</name>
<dbReference type="HOGENOM" id="CLU_017983_1_0_1"/>
<feature type="region of interest" description="Disordered" evidence="1">
    <location>
        <begin position="332"/>
        <end position="381"/>
    </location>
</feature>
<protein>
    <recommendedName>
        <fullName evidence="2">DUF4283 domain-containing protein</fullName>
    </recommendedName>
</protein>
<dbReference type="GO" id="GO:0003676">
    <property type="term" value="F:nucleic acid binding"/>
    <property type="evidence" value="ECO:0007669"/>
    <property type="project" value="InterPro"/>
</dbReference>
<dbReference type="Gene3D" id="4.10.60.10">
    <property type="entry name" value="Zinc finger, CCHC-type"/>
    <property type="match status" value="1"/>
</dbReference>
<dbReference type="PANTHER" id="PTHR31286:SF55">
    <property type="entry name" value="DUF4283 DOMAIN-CONTAINING PROTEIN"/>
    <property type="match status" value="1"/>
</dbReference>
<dbReference type="EnsemblPlants" id="Bo5g130480.1">
    <property type="protein sequence ID" value="Bo5g130480.1"/>
    <property type="gene ID" value="Bo5g130480"/>
</dbReference>
<dbReference type="InterPro" id="IPR040256">
    <property type="entry name" value="At4g02000-like"/>
</dbReference>
<sequence>MSVHVATVKVAEATVPAPTITDSGVHIQAMSSESRACLKSSHKQKKITQTRKRKVLWPHGVTKPKELNKRSWDSFVLGQFYHEPPSQGTIFKIVNGIWSRNRRDITVSKMEGFAFLFRISNASTRNHVIKQGLWQIEGQTMFVDKWEPGVVPAKPELSEAPIWLELRNVPLQFFNEDGLERIAGLVGHPKYLHPNTANKTVLDVAKVFTVIDPRKPLPEAVNVQFDSGDIARITVSSPWMPHVCEICHEIGHTTKRCKQAPITCANCRSSTHTTDRCTRTKLPDAKRKTSRRFKNDAPAQIWQPCKTLIQDTPAQNTKAVAAAQSTKTMLLQGDSSGLTPAQKSSQSATQEIEPEGTEDGKSSGLEPDSSDTYSTEFEEDP</sequence>
<dbReference type="eggNOG" id="KOG1075">
    <property type="taxonomic scope" value="Eukaryota"/>
</dbReference>
<evidence type="ECO:0000313" key="3">
    <source>
        <dbReference type="EnsemblPlants" id="Bo5g130480.1"/>
    </source>
</evidence>
<feature type="domain" description="DUF4283" evidence="2">
    <location>
        <begin position="69"/>
        <end position="153"/>
    </location>
</feature>
<proteinExistence type="predicted"/>
<dbReference type="AlphaFoldDB" id="A0A0D3CKA9"/>
<evidence type="ECO:0000259" key="2">
    <source>
        <dbReference type="Pfam" id="PF14111"/>
    </source>
</evidence>
<keyword evidence="4" id="KW-1185">Reference proteome</keyword>
<dbReference type="PANTHER" id="PTHR31286">
    <property type="entry name" value="GLYCINE-RICH CELL WALL STRUCTURAL PROTEIN 1.8-LIKE"/>
    <property type="match status" value="1"/>
</dbReference>
<reference evidence="3" key="2">
    <citation type="submission" date="2015-03" db="UniProtKB">
        <authorList>
            <consortium name="EnsemblPlants"/>
        </authorList>
    </citation>
    <scope>IDENTIFICATION</scope>
</reference>
<evidence type="ECO:0000313" key="4">
    <source>
        <dbReference type="Proteomes" id="UP000032141"/>
    </source>
</evidence>
<dbReference type="OMA" id="PITCANC"/>
<dbReference type="InterPro" id="IPR025558">
    <property type="entry name" value="DUF4283"/>
</dbReference>
<feature type="compositionally biased region" description="Basic and acidic residues" evidence="1">
    <location>
        <begin position="275"/>
        <end position="287"/>
    </location>
</feature>
<evidence type="ECO:0000256" key="1">
    <source>
        <dbReference type="SAM" id="MobiDB-lite"/>
    </source>
</evidence>
<accession>A0A0D3CKA9</accession>
<feature type="region of interest" description="Disordered" evidence="1">
    <location>
        <begin position="275"/>
        <end position="296"/>
    </location>
</feature>
<dbReference type="Proteomes" id="UP000032141">
    <property type="component" value="Chromosome C5"/>
</dbReference>
<reference evidence="3 4" key="1">
    <citation type="journal article" date="2014" name="Genome Biol.">
        <title>Transcriptome and methylome profiling reveals relics of genome dominance in the mesopolyploid Brassica oleracea.</title>
        <authorList>
            <person name="Parkin I.A."/>
            <person name="Koh C."/>
            <person name="Tang H."/>
            <person name="Robinson S.J."/>
            <person name="Kagale S."/>
            <person name="Clarke W.E."/>
            <person name="Town C.D."/>
            <person name="Nixon J."/>
            <person name="Krishnakumar V."/>
            <person name="Bidwell S.L."/>
            <person name="Denoeud F."/>
            <person name="Belcram H."/>
            <person name="Links M.G."/>
            <person name="Just J."/>
            <person name="Clarke C."/>
            <person name="Bender T."/>
            <person name="Huebert T."/>
            <person name="Mason A.S."/>
            <person name="Pires J.C."/>
            <person name="Barker G."/>
            <person name="Moore J."/>
            <person name="Walley P.G."/>
            <person name="Manoli S."/>
            <person name="Batley J."/>
            <person name="Edwards D."/>
            <person name="Nelson M.N."/>
            <person name="Wang X."/>
            <person name="Paterson A.H."/>
            <person name="King G."/>
            <person name="Bancroft I."/>
            <person name="Chalhoub B."/>
            <person name="Sharpe A.G."/>
        </authorList>
    </citation>
    <scope>NUCLEOTIDE SEQUENCE</scope>
    <source>
        <strain evidence="3 4">cv. TO1000</strain>
    </source>
</reference>
<dbReference type="GO" id="GO:0008270">
    <property type="term" value="F:zinc ion binding"/>
    <property type="evidence" value="ECO:0007669"/>
    <property type="project" value="InterPro"/>
</dbReference>